<dbReference type="RefSeq" id="WP_308458738.1">
    <property type="nucleotide sequence ID" value="NZ_JAJEPS010000002.1"/>
</dbReference>
<reference evidence="1 2" key="1">
    <citation type="submission" date="2021-10" db="EMBL/GenBank/DDBJ databases">
        <title>Anaerobic single-cell dispensing facilitates the cultivation of human gut bacteria.</title>
        <authorList>
            <person name="Afrizal A."/>
        </authorList>
    </citation>
    <scope>NUCLEOTIDE SEQUENCE [LARGE SCALE GENOMIC DNA]</scope>
    <source>
        <strain evidence="1 2">CLA-AA-H276</strain>
    </source>
</reference>
<dbReference type="InterPro" id="IPR013324">
    <property type="entry name" value="RNA_pol_sigma_r3/r4-like"/>
</dbReference>
<protein>
    <submittedName>
        <fullName evidence="1">Uncharacterized protein</fullName>
    </submittedName>
</protein>
<evidence type="ECO:0000313" key="1">
    <source>
        <dbReference type="EMBL" id="MCC2125283.1"/>
    </source>
</evidence>
<dbReference type="SUPFAM" id="SSF88659">
    <property type="entry name" value="Sigma3 and sigma4 domains of RNA polymerase sigma factors"/>
    <property type="match status" value="1"/>
</dbReference>
<accession>A0AAE3D944</accession>
<proteinExistence type="predicted"/>
<evidence type="ECO:0000313" key="2">
    <source>
        <dbReference type="Proteomes" id="UP001198220"/>
    </source>
</evidence>
<comment type="caution">
    <text evidence="1">The sequence shown here is derived from an EMBL/GenBank/DDBJ whole genome shotgun (WGS) entry which is preliminary data.</text>
</comment>
<name>A0AAE3D944_9FIRM</name>
<keyword evidence="2" id="KW-1185">Reference proteome</keyword>
<dbReference type="Proteomes" id="UP001198220">
    <property type="component" value="Unassembled WGS sequence"/>
</dbReference>
<gene>
    <name evidence="1" type="ORF">LKD36_03705</name>
</gene>
<sequence length="134" mass="14952">MDYEAKKRFLCQYVEGKGEIAALKNDLEFWRGVGESTSAGSGSIGNHSGGSKVESAAVHIAQIERQIDVDIKTCEETRENVRNALERFKTGKYKTILCDLYIDGKSRIQIANDRGMTIRAVNAMIHRAIDMIDI</sequence>
<dbReference type="EMBL" id="JAJEPS010000002">
    <property type="protein sequence ID" value="MCC2125283.1"/>
    <property type="molecule type" value="Genomic_DNA"/>
</dbReference>
<dbReference type="AlphaFoldDB" id="A0AAE3D944"/>
<organism evidence="1 2">
    <name type="scientific">Hominiventricola filiformis</name>
    <dbReference type="NCBI Taxonomy" id="2885352"/>
    <lineage>
        <taxon>Bacteria</taxon>
        <taxon>Bacillati</taxon>
        <taxon>Bacillota</taxon>
        <taxon>Clostridia</taxon>
        <taxon>Lachnospirales</taxon>
        <taxon>Lachnospiraceae</taxon>
        <taxon>Hominiventricola</taxon>
    </lineage>
</organism>